<dbReference type="InterPro" id="IPR013132">
    <property type="entry name" value="PseI/NeuA/B-like_N"/>
</dbReference>
<dbReference type="InterPro" id="IPR057736">
    <property type="entry name" value="SAF_PseI/NeuA/NeuB"/>
</dbReference>
<dbReference type="InterPro" id="IPR020030">
    <property type="entry name" value="Pseudaminic_synth_PseI"/>
</dbReference>
<accession>A0ABQ4R2N6</accession>
<dbReference type="SUPFAM" id="SSF51569">
    <property type="entry name" value="Aldolase"/>
    <property type="match status" value="1"/>
</dbReference>
<dbReference type="NCBIfam" id="TIGR03586">
    <property type="entry name" value="PseI"/>
    <property type="match status" value="1"/>
</dbReference>
<dbReference type="InterPro" id="IPR013974">
    <property type="entry name" value="SAF"/>
</dbReference>
<keyword evidence="3" id="KW-1185">Reference proteome</keyword>
<reference evidence="2" key="2">
    <citation type="submission" date="2021-08" db="EMBL/GenBank/DDBJ databases">
        <authorList>
            <person name="Tani A."/>
            <person name="Ola A."/>
            <person name="Ogura Y."/>
            <person name="Katsura K."/>
            <person name="Hayashi T."/>
        </authorList>
    </citation>
    <scope>NUCLEOTIDE SEQUENCE</scope>
    <source>
        <strain evidence="2">KCTC 52305</strain>
    </source>
</reference>
<dbReference type="PANTHER" id="PTHR42966">
    <property type="entry name" value="N-ACETYLNEURAMINATE SYNTHASE"/>
    <property type="match status" value="1"/>
</dbReference>
<protein>
    <submittedName>
        <fullName evidence="2">Pseudaminic acid synthase</fullName>
    </submittedName>
</protein>
<dbReference type="SMART" id="SM00858">
    <property type="entry name" value="SAF"/>
    <property type="match status" value="1"/>
</dbReference>
<comment type="caution">
    <text evidence="2">The sequence shown here is derived from an EMBL/GenBank/DDBJ whole genome shotgun (WGS) entry which is preliminary data.</text>
</comment>
<feature type="domain" description="AFP-like" evidence="1">
    <location>
        <begin position="293"/>
        <end position="349"/>
    </location>
</feature>
<evidence type="ECO:0000313" key="2">
    <source>
        <dbReference type="EMBL" id="GJD51931.1"/>
    </source>
</evidence>
<dbReference type="Gene3D" id="3.90.1210.10">
    <property type="entry name" value="Antifreeze-like/N-acetylneuraminic acid synthase C-terminal domain"/>
    <property type="match status" value="1"/>
</dbReference>
<dbReference type="CDD" id="cd11615">
    <property type="entry name" value="SAF_NeuB_like"/>
    <property type="match status" value="1"/>
</dbReference>
<evidence type="ECO:0000313" key="3">
    <source>
        <dbReference type="Proteomes" id="UP001055167"/>
    </source>
</evidence>
<dbReference type="InterPro" id="IPR051690">
    <property type="entry name" value="PseI-like"/>
</dbReference>
<dbReference type="PANTHER" id="PTHR42966:SF2">
    <property type="entry name" value="PSEUDAMINIC ACID SYNTHASE"/>
    <property type="match status" value="1"/>
</dbReference>
<sequence>MAPTLTFAGRPIGPEHPPFVIAELSGNHNGDIGRALALIDAAAATGADAIKIQTYTPDTITLKSDRPEYRIADGPWAGRTLHDLYAEAHTPYAWHERLFARAAEHGVPLFSSPFDDTAVELLSGLGCPAYKIASFEIVDLPLIARAAREGKPLIISTGMANLGEIAQAVDTAHRHGAGGVALLHCISAYPAPIQDANVRTVPHLGQAFGVVSGLSDHMPGTAASVAAVVLGGAIVEKHMTLARSDGGPDAAFSLEPDEFAALVRDCKAAWAALGRVGYEVLGSEAGNLAFRRSLVAVRPIPEGAVLTAASVRSIRPGHGLAPKYLPAVLGRRAARAIAAGEPLAWDMLA</sequence>
<dbReference type="InterPro" id="IPR036732">
    <property type="entry name" value="AFP_Neu5c_C_sf"/>
</dbReference>
<dbReference type="InterPro" id="IPR006190">
    <property type="entry name" value="SAF_AFP_Neu5Ac"/>
</dbReference>
<reference evidence="2" key="1">
    <citation type="journal article" date="2021" name="Front. Microbiol.">
        <title>Comprehensive Comparative Genomics and Phenotyping of Methylobacterium Species.</title>
        <authorList>
            <person name="Alessa O."/>
            <person name="Ogura Y."/>
            <person name="Fujitani Y."/>
            <person name="Takami H."/>
            <person name="Hayashi T."/>
            <person name="Sahin N."/>
            <person name="Tani A."/>
        </authorList>
    </citation>
    <scope>NUCLEOTIDE SEQUENCE</scope>
    <source>
        <strain evidence="2">KCTC 52305</strain>
    </source>
</reference>
<dbReference type="Proteomes" id="UP001055167">
    <property type="component" value="Unassembled WGS sequence"/>
</dbReference>
<dbReference type="Pfam" id="PF03102">
    <property type="entry name" value="NeuB"/>
    <property type="match status" value="1"/>
</dbReference>
<dbReference type="PROSITE" id="PS50844">
    <property type="entry name" value="AFP_LIKE"/>
    <property type="match status" value="1"/>
</dbReference>
<evidence type="ECO:0000259" key="1">
    <source>
        <dbReference type="PROSITE" id="PS50844"/>
    </source>
</evidence>
<proteinExistence type="predicted"/>
<dbReference type="SUPFAM" id="SSF51269">
    <property type="entry name" value="AFP III-like domain"/>
    <property type="match status" value="1"/>
</dbReference>
<dbReference type="InterPro" id="IPR013785">
    <property type="entry name" value="Aldolase_TIM"/>
</dbReference>
<gene>
    <name evidence="2" type="primary">pseI</name>
    <name evidence="2" type="ORF">OPKNFCMD_4690</name>
</gene>
<dbReference type="RefSeq" id="WP_128565055.1">
    <property type="nucleotide sequence ID" value="NZ_BPQH01000016.1"/>
</dbReference>
<dbReference type="Pfam" id="PF08666">
    <property type="entry name" value="SAF"/>
    <property type="match status" value="1"/>
</dbReference>
<dbReference type="Gene3D" id="3.20.20.70">
    <property type="entry name" value="Aldolase class I"/>
    <property type="match status" value="1"/>
</dbReference>
<organism evidence="2 3">
    <name type="scientific">Methylobacterium crusticola</name>
    <dbReference type="NCBI Taxonomy" id="1697972"/>
    <lineage>
        <taxon>Bacteria</taxon>
        <taxon>Pseudomonadati</taxon>
        <taxon>Pseudomonadota</taxon>
        <taxon>Alphaproteobacteria</taxon>
        <taxon>Hyphomicrobiales</taxon>
        <taxon>Methylobacteriaceae</taxon>
        <taxon>Methylobacterium</taxon>
    </lineage>
</organism>
<name>A0ABQ4R2N6_9HYPH</name>
<dbReference type="EMBL" id="BPQH01000016">
    <property type="protein sequence ID" value="GJD51931.1"/>
    <property type="molecule type" value="Genomic_DNA"/>
</dbReference>